<sequence>MTLRETFGRLLVLCAGLLLASLAMSSTLLSLDISLFRTLALPSGLRASPRCTAGFACPHADVATELWGSPDAGVKALSQSETRGFNINGKAMQIRTNSEDWQSGEGEVKKEFEEADSYNLKVLAELRDSECGVVVDIGCNIGMFTMAAFAYNANNIIICIEPMPQTYSYLRWNLEHNQIPLLDVFGLREKLKGWREGGRPCNTPGGVLPINGAVASGAGPIAVSYNPEHSKNGVTSAVSIGTDEVVVGVTATVPVVKLQDFLSLEDKVVFMKVDCEGCEHAVAPLIAPFMKVARWVAAEIHPCLQGHGCLVDAATVSQTRSLFCGHGCCTDEGNIYSQACHSGDRGSLASR</sequence>
<dbReference type="AlphaFoldDB" id="A0A6V0E4W5"/>
<name>A0A6V0E4W5_9DINO</name>
<proteinExistence type="predicted"/>
<dbReference type="PANTHER" id="PTHR34203:SF15">
    <property type="entry name" value="SLL1173 PROTEIN"/>
    <property type="match status" value="1"/>
</dbReference>
<organism evidence="1">
    <name type="scientific">Zooxanthella nutricula</name>
    <dbReference type="NCBI Taxonomy" id="1333877"/>
    <lineage>
        <taxon>Eukaryota</taxon>
        <taxon>Sar</taxon>
        <taxon>Alveolata</taxon>
        <taxon>Dinophyceae</taxon>
        <taxon>Peridiniales</taxon>
        <taxon>Peridiniales incertae sedis</taxon>
        <taxon>Zooxanthella</taxon>
    </lineage>
</organism>
<gene>
    <name evidence="1" type="ORF">BRAN1462_LOCUS16474</name>
</gene>
<protein>
    <submittedName>
        <fullName evidence="1">Uncharacterized protein</fullName>
    </submittedName>
</protein>
<accession>A0A6V0E4W5</accession>
<dbReference type="PANTHER" id="PTHR34203">
    <property type="entry name" value="METHYLTRANSFERASE, FKBM FAMILY PROTEIN"/>
    <property type="match status" value="1"/>
</dbReference>
<dbReference type="Gene3D" id="3.40.50.150">
    <property type="entry name" value="Vaccinia Virus protein VP39"/>
    <property type="match status" value="1"/>
</dbReference>
<evidence type="ECO:0000313" key="1">
    <source>
        <dbReference type="EMBL" id="CAD9543104.1"/>
    </source>
</evidence>
<dbReference type="InterPro" id="IPR029063">
    <property type="entry name" value="SAM-dependent_MTases_sf"/>
</dbReference>
<dbReference type="SUPFAM" id="SSF53335">
    <property type="entry name" value="S-adenosyl-L-methionine-dependent methyltransferases"/>
    <property type="match status" value="1"/>
</dbReference>
<dbReference type="EMBL" id="HBGW01025918">
    <property type="protein sequence ID" value="CAD9543104.1"/>
    <property type="molecule type" value="Transcribed_RNA"/>
</dbReference>
<reference evidence="1" key="1">
    <citation type="submission" date="2021-01" db="EMBL/GenBank/DDBJ databases">
        <authorList>
            <person name="Corre E."/>
            <person name="Pelletier E."/>
            <person name="Niang G."/>
            <person name="Scheremetjew M."/>
            <person name="Finn R."/>
            <person name="Kale V."/>
            <person name="Holt S."/>
            <person name="Cochrane G."/>
            <person name="Meng A."/>
            <person name="Brown T."/>
            <person name="Cohen L."/>
        </authorList>
    </citation>
    <scope>NUCLEOTIDE SEQUENCE</scope>
    <source>
        <strain evidence="1">RCC3387</strain>
    </source>
</reference>
<dbReference type="InterPro" id="IPR052514">
    <property type="entry name" value="SAM-dependent_MTase"/>
</dbReference>